<sequence>MNAASVRIWFQNVQFVRYLAQRLVPSELLVACTPSSGVPSGEEDGGMGRWGGGGKECCCAVLGAKQCGKCGCVNLVRNSVVSSIKSLEVSQP</sequence>
<dbReference type="EMBL" id="MJGC01000097">
    <property type="protein sequence ID" value="OEJ73233.1"/>
    <property type="molecule type" value="Genomic_DNA"/>
</dbReference>
<protein>
    <submittedName>
        <fullName evidence="1">Uncharacterized protein</fullName>
    </submittedName>
</protein>
<comment type="caution">
    <text evidence="1">The sequence shown here is derived from an EMBL/GenBank/DDBJ whole genome shotgun (WGS) entry which is preliminary data.</text>
</comment>
<dbReference type="AlphaFoldDB" id="A0A1E5QFX3"/>
<gene>
    <name evidence="1" type="ORF">BH720_20945</name>
</gene>
<organism evidence="1">
    <name type="scientific">Desertifilum tharense IPPAS B-1220</name>
    <dbReference type="NCBI Taxonomy" id="1781255"/>
    <lineage>
        <taxon>Bacteria</taxon>
        <taxon>Bacillati</taxon>
        <taxon>Cyanobacteriota</taxon>
        <taxon>Cyanophyceae</taxon>
        <taxon>Desertifilales</taxon>
        <taxon>Desertifilaceae</taxon>
        <taxon>Desertifilum</taxon>
    </lineage>
</organism>
<proteinExistence type="predicted"/>
<reference evidence="1" key="1">
    <citation type="submission" date="2016-09" db="EMBL/GenBank/DDBJ databases">
        <title>Draft genome of thermotolerant cyanobacterium Desertifilum sp. strain IPPAS B-1220.</title>
        <authorList>
            <person name="Sinetova M.A."/>
            <person name="Bolakhan K."/>
            <person name="Zayadan B.K."/>
            <person name="Mironov K.S."/>
            <person name="Ustinova V."/>
            <person name="Kupriyanova E.V."/>
            <person name="Sidorov R.A."/>
            <person name="Skrypnik A.N."/>
            <person name="Gogoleva N.E."/>
            <person name="Gogolev Y.V."/>
            <person name="Los D.A."/>
        </authorList>
    </citation>
    <scope>NUCLEOTIDE SEQUENCE [LARGE SCALE GENOMIC DNA]</scope>
    <source>
        <strain evidence="1">IPPAS B-1220</strain>
    </source>
</reference>
<evidence type="ECO:0000313" key="1">
    <source>
        <dbReference type="EMBL" id="OEJ73233.1"/>
    </source>
</evidence>
<name>A0A1E5QFX3_9CYAN</name>
<accession>A0A1E5QFX3</accession>